<reference evidence="9 10" key="1">
    <citation type="submission" date="2016-10" db="EMBL/GenBank/DDBJ databases">
        <authorList>
            <person name="de Groot N.N."/>
        </authorList>
    </citation>
    <scope>NUCLEOTIDE SEQUENCE [LARGE SCALE GENOMIC DNA]</scope>
    <source>
        <strain evidence="9 10">CGMCC 1.8712</strain>
    </source>
</reference>
<gene>
    <name evidence="9" type="ORF">SAMN04488065_0128</name>
</gene>
<feature type="domain" description="Response regulatory" evidence="8">
    <location>
        <begin position="34"/>
        <end position="143"/>
    </location>
</feature>
<dbReference type="Pfam" id="PF08663">
    <property type="entry name" value="HalX"/>
    <property type="match status" value="1"/>
</dbReference>
<dbReference type="GO" id="GO:0005829">
    <property type="term" value="C:cytosol"/>
    <property type="evidence" value="ECO:0007669"/>
    <property type="project" value="TreeGrafter"/>
</dbReference>
<dbReference type="GO" id="GO:0032993">
    <property type="term" value="C:protein-DNA complex"/>
    <property type="evidence" value="ECO:0007669"/>
    <property type="project" value="TreeGrafter"/>
</dbReference>
<dbReference type="Pfam" id="PF00072">
    <property type="entry name" value="Response_reg"/>
    <property type="match status" value="1"/>
</dbReference>
<feature type="region of interest" description="Disordered" evidence="7">
    <location>
        <begin position="1"/>
        <end position="33"/>
    </location>
</feature>
<dbReference type="Gene3D" id="3.40.50.2300">
    <property type="match status" value="1"/>
</dbReference>
<keyword evidence="2" id="KW-0902">Two-component regulatory system</keyword>
<protein>
    <submittedName>
        <fullName evidence="9">HalX domain-containing protein</fullName>
    </submittedName>
</protein>
<evidence type="ECO:0000256" key="1">
    <source>
        <dbReference type="ARBA" id="ARBA00022553"/>
    </source>
</evidence>
<dbReference type="GO" id="GO:0000156">
    <property type="term" value="F:phosphorelay response regulator activity"/>
    <property type="evidence" value="ECO:0007669"/>
    <property type="project" value="TreeGrafter"/>
</dbReference>
<dbReference type="EMBL" id="FNQT01000001">
    <property type="protein sequence ID" value="SDZ76429.1"/>
    <property type="molecule type" value="Genomic_DNA"/>
</dbReference>
<evidence type="ECO:0000256" key="2">
    <source>
        <dbReference type="ARBA" id="ARBA00023012"/>
    </source>
</evidence>
<evidence type="ECO:0000256" key="4">
    <source>
        <dbReference type="ARBA" id="ARBA00023125"/>
    </source>
</evidence>
<dbReference type="InterPro" id="IPR013971">
    <property type="entry name" value="HalX_domain"/>
</dbReference>
<dbReference type="STRING" id="555874.SAMN04488065_0128"/>
<dbReference type="GO" id="GO:0006355">
    <property type="term" value="P:regulation of DNA-templated transcription"/>
    <property type="evidence" value="ECO:0007669"/>
    <property type="project" value="TreeGrafter"/>
</dbReference>
<keyword evidence="1 6" id="KW-0597">Phosphoprotein</keyword>
<keyword evidence="3" id="KW-0805">Transcription regulation</keyword>
<keyword evidence="10" id="KW-1185">Reference proteome</keyword>
<dbReference type="PROSITE" id="PS50110">
    <property type="entry name" value="RESPONSE_REGULATORY"/>
    <property type="match status" value="1"/>
</dbReference>
<dbReference type="AlphaFoldDB" id="A0A1H3VNV5"/>
<dbReference type="RefSeq" id="WP_092629895.1">
    <property type="nucleotide sequence ID" value="NZ_FNQT01000001.1"/>
</dbReference>
<sequence>MMGHSSADADSAASAPRRVGGASDDRTATERDGVVLVADDDEAFAETVALYLESDWDVVLAHDGDEAVEAFGPHVDVVLLDRRMPTVSGDEALSELREQDGEARIAMMTAVDPDLDIVDMDFDMYLTKPVDRDELVGAVEDLSTRATYARELQALFSLGSKLAALHSRHAADELEADERYQRLQDEFSRLHEASHDELESLDPAEFEELLQLVDEAQ</sequence>
<evidence type="ECO:0000256" key="3">
    <source>
        <dbReference type="ARBA" id="ARBA00023015"/>
    </source>
</evidence>
<organism evidence="9 10">
    <name type="scientific">Haloplanus vescus</name>
    <dbReference type="NCBI Taxonomy" id="555874"/>
    <lineage>
        <taxon>Archaea</taxon>
        <taxon>Methanobacteriati</taxon>
        <taxon>Methanobacteriota</taxon>
        <taxon>Stenosarchaea group</taxon>
        <taxon>Halobacteria</taxon>
        <taxon>Halobacteriales</taxon>
        <taxon>Haloferacaceae</taxon>
        <taxon>Haloplanus</taxon>
    </lineage>
</organism>
<evidence type="ECO:0000256" key="6">
    <source>
        <dbReference type="PROSITE-ProRule" id="PRU00169"/>
    </source>
</evidence>
<dbReference type="InterPro" id="IPR001789">
    <property type="entry name" value="Sig_transdc_resp-reg_receiver"/>
</dbReference>
<dbReference type="PANTHER" id="PTHR48111">
    <property type="entry name" value="REGULATOR OF RPOS"/>
    <property type="match status" value="1"/>
</dbReference>
<feature type="compositionally biased region" description="Basic and acidic residues" evidence="7">
    <location>
        <begin position="23"/>
        <end position="33"/>
    </location>
</feature>
<dbReference type="SUPFAM" id="SSF52172">
    <property type="entry name" value="CheY-like"/>
    <property type="match status" value="1"/>
</dbReference>
<evidence type="ECO:0000256" key="5">
    <source>
        <dbReference type="ARBA" id="ARBA00023163"/>
    </source>
</evidence>
<dbReference type="InterPro" id="IPR011006">
    <property type="entry name" value="CheY-like_superfamily"/>
</dbReference>
<evidence type="ECO:0000313" key="10">
    <source>
        <dbReference type="Proteomes" id="UP000236755"/>
    </source>
</evidence>
<keyword evidence="4" id="KW-0238">DNA-binding</keyword>
<evidence type="ECO:0000259" key="8">
    <source>
        <dbReference type="PROSITE" id="PS50110"/>
    </source>
</evidence>
<proteinExistence type="predicted"/>
<evidence type="ECO:0000256" key="7">
    <source>
        <dbReference type="SAM" id="MobiDB-lite"/>
    </source>
</evidence>
<dbReference type="GO" id="GO:0000976">
    <property type="term" value="F:transcription cis-regulatory region binding"/>
    <property type="evidence" value="ECO:0007669"/>
    <property type="project" value="TreeGrafter"/>
</dbReference>
<dbReference type="Proteomes" id="UP000236755">
    <property type="component" value="Unassembled WGS sequence"/>
</dbReference>
<feature type="compositionally biased region" description="Low complexity" evidence="7">
    <location>
        <begin position="1"/>
        <end position="15"/>
    </location>
</feature>
<feature type="modified residue" description="4-aspartylphosphate" evidence="6">
    <location>
        <position position="81"/>
    </location>
</feature>
<name>A0A1H3VNV5_9EURY</name>
<accession>A0A1H3VNV5</accession>
<keyword evidence="5" id="KW-0804">Transcription</keyword>
<evidence type="ECO:0000313" key="9">
    <source>
        <dbReference type="EMBL" id="SDZ76429.1"/>
    </source>
</evidence>
<dbReference type="OrthoDB" id="86314at2157"/>
<dbReference type="PANTHER" id="PTHR48111:SF1">
    <property type="entry name" value="TWO-COMPONENT RESPONSE REGULATOR ORR33"/>
    <property type="match status" value="1"/>
</dbReference>
<dbReference type="SMART" id="SM00448">
    <property type="entry name" value="REC"/>
    <property type="match status" value="1"/>
</dbReference>
<dbReference type="InterPro" id="IPR039420">
    <property type="entry name" value="WalR-like"/>
</dbReference>